<keyword evidence="3 11" id="KW-0328">Glycosyltransferase</keyword>
<organism evidence="14 15">
    <name type="scientific">Thioclava atlantica</name>
    <dbReference type="NCBI Taxonomy" id="1317124"/>
    <lineage>
        <taxon>Bacteria</taxon>
        <taxon>Pseudomonadati</taxon>
        <taxon>Pseudomonadota</taxon>
        <taxon>Alphaproteobacteria</taxon>
        <taxon>Rhodobacterales</taxon>
        <taxon>Paracoccaceae</taxon>
        <taxon>Thioclava</taxon>
    </lineage>
</organism>
<feature type="region of interest" description="Disordered" evidence="12">
    <location>
        <begin position="1"/>
        <end position="20"/>
    </location>
</feature>
<keyword evidence="4 11" id="KW-0808">Transferase</keyword>
<feature type="transmembrane region" description="Helical" evidence="11">
    <location>
        <begin position="34"/>
        <end position="53"/>
    </location>
</feature>
<keyword evidence="9 11" id="KW-0472">Membrane</keyword>
<sequence>MATKKKSSRKTRKPSTRARGTDALKAPFRRVLKWAARGVLAFAALLLALLFLYKFVNPPTTWTMWNARRHLGVIDQKWVPLEKIAPVAARSVVAAEDANFCNHWGFDMRAIREAIDEGGNRGASTITQQTVKNVFLWQGRNWLRKALEAALTPFAEAIWGKKRILEIYLNVAEFDKGAFGIDAAAYRYFRTSPDKLSARQAALIAAVLPDPKDRSAAKPTAYLSRRANAIIDGAATIKRDGRAECFE</sequence>
<evidence type="ECO:0000256" key="1">
    <source>
        <dbReference type="ARBA" id="ARBA00022475"/>
    </source>
</evidence>
<dbReference type="GO" id="GO:0008360">
    <property type="term" value="P:regulation of cell shape"/>
    <property type="evidence" value="ECO:0007669"/>
    <property type="project" value="UniProtKB-KW"/>
</dbReference>
<keyword evidence="8 11" id="KW-1133">Transmembrane helix</keyword>
<evidence type="ECO:0000256" key="8">
    <source>
        <dbReference type="ARBA" id="ARBA00022989"/>
    </source>
</evidence>
<evidence type="ECO:0000256" key="10">
    <source>
        <dbReference type="ARBA" id="ARBA00023316"/>
    </source>
</evidence>
<dbReference type="InterPro" id="IPR036950">
    <property type="entry name" value="PBP_transglycosylase"/>
</dbReference>
<accession>A0A085TWN2</accession>
<dbReference type="EMBL" id="AQRC01000006">
    <property type="protein sequence ID" value="KFE35129.1"/>
    <property type="molecule type" value="Genomic_DNA"/>
</dbReference>
<dbReference type="AlphaFoldDB" id="A0A085TWN2"/>
<keyword evidence="15" id="KW-1185">Reference proteome</keyword>
<dbReference type="InterPro" id="IPR001264">
    <property type="entry name" value="Glyco_trans_51"/>
</dbReference>
<dbReference type="EC" id="2.4.99.28" evidence="11"/>
<dbReference type="GO" id="GO:0009274">
    <property type="term" value="C:peptidoglycan-based cell wall"/>
    <property type="evidence" value="ECO:0007669"/>
    <property type="project" value="InterPro"/>
</dbReference>
<evidence type="ECO:0000313" key="15">
    <source>
        <dbReference type="Proteomes" id="UP000028607"/>
    </source>
</evidence>
<dbReference type="InterPro" id="IPR011812">
    <property type="entry name" value="Pep_trsgly"/>
</dbReference>
<dbReference type="GO" id="GO:0071555">
    <property type="term" value="P:cell wall organization"/>
    <property type="evidence" value="ECO:0007669"/>
    <property type="project" value="UniProtKB-KW"/>
</dbReference>
<reference evidence="15" key="1">
    <citation type="submission" date="2013-04" db="EMBL/GenBank/DDBJ databases">
        <title>Thioclava sp. 13D2W-2 Genome Sequencing.</title>
        <authorList>
            <person name="Lai Q."/>
            <person name="Li G."/>
            <person name="Shao Z."/>
        </authorList>
    </citation>
    <scope>NUCLEOTIDE SEQUENCE [LARGE SCALE GENOMIC DNA]</scope>
    <source>
        <strain evidence="15">13D2W-2</strain>
    </source>
</reference>
<keyword evidence="7 11" id="KW-0573">Peptidoglycan synthesis</keyword>
<comment type="caution">
    <text evidence="14">The sequence shown here is derived from an EMBL/GenBank/DDBJ whole genome shotgun (WGS) entry which is preliminary data.</text>
</comment>
<evidence type="ECO:0000256" key="6">
    <source>
        <dbReference type="ARBA" id="ARBA00022960"/>
    </source>
</evidence>
<keyword evidence="1 11" id="KW-1003">Cell membrane</keyword>
<dbReference type="NCBIfam" id="TIGR02070">
    <property type="entry name" value="mono_pep_trsgly"/>
    <property type="match status" value="1"/>
</dbReference>
<evidence type="ECO:0000256" key="7">
    <source>
        <dbReference type="ARBA" id="ARBA00022984"/>
    </source>
</evidence>
<evidence type="ECO:0000256" key="4">
    <source>
        <dbReference type="ARBA" id="ARBA00022679"/>
    </source>
</evidence>
<dbReference type="GO" id="GO:0009252">
    <property type="term" value="P:peptidoglycan biosynthetic process"/>
    <property type="evidence" value="ECO:0007669"/>
    <property type="project" value="UniProtKB-UniRule"/>
</dbReference>
<keyword evidence="10 11" id="KW-0961">Cell wall biogenesis/degradation</keyword>
<evidence type="ECO:0000256" key="3">
    <source>
        <dbReference type="ARBA" id="ARBA00022676"/>
    </source>
</evidence>
<dbReference type="STRING" id="1317124.DW2_09146"/>
<keyword evidence="6 11" id="KW-0133">Cell shape</keyword>
<feature type="compositionally biased region" description="Basic residues" evidence="12">
    <location>
        <begin position="1"/>
        <end position="16"/>
    </location>
</feature>
<dbReference type="GO" id="GO:0016763">
    <property type="term" value="F:pentosyltransferase activity"/>
    <property type="evidence" value="ECO:0007669"/>
    <property type="project" value="InterPro"/>
</dbReference>
<dbReference type="Pfam" id="PF00912">
    <property type="entry name" value="Transgly"/>
    <property type="match status" value="1"/>
</dbReference>
<comment type="function">
    <text evidence="11">Peptidoglycan polymerase that catalyzes glycan chain elongation from lipid-linked precursors.</text>
</comment>
<dbReference type="UniPathway" id="UPA00219"/>
<comment type="pathway">
    <text evidence="11">Cell wall biogenesis; peptidoglycan biosynthesis.</text>
</comment>
<dbReference type="HAMAP" id="MF_00766">
    <property type="entry name" value="PGT_MtgA"/>
    <property type="match status" value="1"/>
</dbReference>
<dbReference type="PATRIC" id="fig|1317124.6.peg.1857"/>
<name>A0A085TWN2_9RHOB</name>
<evidence type="ECO:0000256" key="9">
    <source>
        <dbReference type="ARBA" id="ARBA00023136"/>
    </source>
</evidence>
<dbReference type="SUPFAM" id="SSF53955">
    <property type="entry name" value="Lysozyme-like"/>
    <property type="match status" value="1"/>
</dbReference>
<dbReference type="Gene3D" id="1.10.3810.10">
    <property type="entry name" value="Biosynthetic peptidoglycan transglycosylase-like"/>
    <property type="match status" value="1"/>
</dbReference>
<dbReference type="PANTHER" id="PTHR30400">
    <property type="entry name" value="MONOFUNCTIONAL BIOSYNTHETIC PEPTIDOGLYCAN TRANSGLYCOSYLASE"/>
    <property type="match status" value="1"/>
</dbReference>
<evidence type="ECO:0000256" key="12">
    <source>
        <dbReference type="SAM" id="MobiDB-lite"/>
    </source>
</evidence>
<dbReference type="GO" id="GO:0008955">
    <property type="term" value="F:peptidoglycan glycosyltransferase activity"/>
    <property type="evidence" value="ECO:0007669"/>
    <property type="project" value="UniProtKB-UniRule"/>
</dbReference>
<protein>
    <recommendedName>
        <fullName evidence="11">Biosynthetic peptidoglycan transglycosylase</fullName>
        <ecNumber evidence="11">2.4.99.28</ecNumber>
    </recommendedName>
    <alternativeName>
        <fullName evidence="11">Glycan polymerase</fullName>
    </alternativeName>
    <alternativeName>
        <fullName evidence="11">Peptidoglycan glycosyltransferase MtgA</fullName>
        <shortName evidence="11">PGT</shortName>
    </alternativeName>
</protein>
<feature type="domain" description="Glycosyl transferase family 51" evidence="13">
    <location>
        <begin position="75"/>
        <end position="232"/>
    </location>
</feature>
<dbReference type="Proteomes" id="UP000028607">
    <property type="component" value="Unassembled WGS sequence"/>
</dbReference>
<evidence type="ECO:0000313" key="14">
    <source>
        <dbReference type="EMBL" id="KFE35129.1"/>
    </source>
</evidence>
<comment type="subcellular location">
    <subcellularLocation>
        <location evidence="11">Cell inner membrane</location>
        <topology evidence="11">Single-pass membrane protein</topology>
    </subcellularLocation>
</comment>
<dbReference type="PANTHER" id="PTHR30400:SF0">
    <property type="entry name" value="BIOSYNTHETIC PEPTIDOGLYCAN TRANSGLYCOSYLASE"/>
    <property type="match status" value="1"/>
</dbReference>
<dbReference type="InterPro" id="IPR023346">
    <property type="entry name" value="Lysozyme-like_dom_sf"/>
</dbReference>
<reference evidence="14 15" key="2">
    <citation type="journal article" date="2015" name="Antonie Van Leeuwenhoek">
        <title>Thioclava indica sp. nov., isolated from surface seawater of the Indian Ocean.</title>
        <authorList>
            <person name="Liu Y."/>
            <person name="Lai Q."/>
            <person name="Du J."/>
            <person name="Xu H."/>
            <person name="Jiang L."/>
            <person name="Shao Z."/>
        </authorList>
    </citation>
    <scope>NUCLEOTIDE SEQUENCE [LARGE SCALE GENOMIC DNA]</scope>
    <source>
        <strain evidence="14 15">13D2W-2</strain>
    </source>
</reference>
<keyword evidence="2 11" id="KW-0997">Cell inner membrane</keyword>
<keyword evidence="5 11" id="KW-0812">Transmembrane</keyword>
<comment type="catalytic activity">
    <reaction evidence="11">
        <text>[GlcNAc-(1-&gt;4)-Mur2Ac(oyl-L-Ala-gamma-D-Glu-L-Lys-D-Ala-D-Ala)](n)-di-trans,octa-cis-undecaprenyl diphosphate + beta-D-GlcNAc-(1-&gt;4)-Mur2Ac(oyl-L-Ala-gamma-D-Glu-L-Lys-D-Ala-D-Ala)-di-trans,octa-cis-undecaprenyl diphosphate = [GlcNAc-(1-&gt;4)-Mur2Ac(oyl-L-Ala-gamma-D-Glu-L-Lys-D-Ala-D-Ala)](n+1)-di-trans,octa-cis-undecaprenyl diphosphate + di-trans,octa-cis-undecaprenyl diphosphate + H(+)</text>
        <dbReference type="Rhea" id="RHEA:23708"/>
        <dbReference type="Rhea" id="RHEA-COMP:9602"/>
        <dbReference type="Rhea" id="RHEA-COMP:9603"/>
        <dbReference type="ChEBI" id="CHEBI:15378"/>
        <dbReference type="ChEBI" id="CHEBI:58405"/>
        <dbReference type="ChEBI" id="CHEBI:60033"/>
        <dbReference type="ChEBI" id="CHEBI:78435"/>
        <dbReference type="EC" id="2.4.99.28"/>
    </reaction>
</comment>
<evidence type="ECO:0000256" key="2">
    <source>
        <dbReference type="ARBA" id="ARBA00022519"/>
    </source>
</evidence>
<dbReference type="eggNOG" id="COG0744">
    <property type="taxonomic scope" value="Bacteria"/>
</dbReference>
<evidence type="ECO:0000256" key="5">
    <source>
        <dbReference type="ARBA" id="ARBA00022692"/>
    </source>
</evidence>
<evidence type="ECO:0000256" key="11">
    <source>
        <dbReference type="HAMAP-Rule" id="MF_00766"/>
    </source>
</evidence>
<dbReference type="GO" id="GO:0005886">
    <property type="term" value="C:plasma membrane"/>
    <property type="evidence" value="ECO:0007669"/>
    <property type="project" value="UniProtKB-SubCell"/>
</dbReference>
<dbReference type="OrthoDB" id="9766909at2"/>
<evidence type="ECO:0000259" key="13">
    <source>
        <dbReference type="Pfam" id="PF00912"/>
    </source>
</evidence>
<comment type="similarity">
    <text evidence="11">Belongs to the glycosyltransferase 51 family.</text>
</comment>
<proteinExistence type="inferred from homology"/>
<gene>
    <name evidence="11" type="primary">mtgA</name>
    <name evidence="14" type="ORF">DW2_09146</name>
</gene>